<reference evidence="1" key="1">
    <citation type="journal article" date="2014" name="Int. J. Syst. Evol. Microbiol.">
        <title>Complete genome sequence of Corynebacterium casei LMG S-19264T (=DSM 44701T), isolated from a smear-ripened cheese.</title>
        <authorList>
            <consortium name="US DOE Joint Genome Institute (JGI-PGF)"/>
            <person name="Walter F."/>
            <person name="Albersmeier A."/>
            <person name="Kalinowski J."/>
            <person name="Ruckert C."/>
        </authorList>
    </citation>
    <scope>NUCLEOTIDE SEQUENCE</scope>
    <source>
        <strain evidence="1">KCTC 32422</strain>
    </source>
</reference>
<evidence type="ECO:0008006" key="3">
    <source>
        <dbReference type="Google" id="ProtNLM"/>
    </source>
</evidence>
<dbReference type="PANTHER" id="PTHR12922">
    <property type="entry name" value="UBIQUINONE BIOSYNTHESIS PROTEIN"/>
    <property type="match status" value="1"/>
</dbReference>
<dbReference type="PANTHER" id="PTHR12922:SF7">
    <property type="entry name" value="UBIQUINONE BIOSYNTHESIS PROTEIN COQ4 HOMOLOG, MITOCHONDRIAL"/>
    <property type="match status" value="1"/>
</dbReference>
<proteinExistence type="predicted"/>
<keyword evidence="2" id="KW-1185">Reference proteome</keyword>
<dbReference type="Pfam" id="PF05019">
    <property type="entry name" value="Coq4"/>
    <property type="match status" value="1"/>
</dbReference>
<comment type="caution">
    <text evidence="1">The sequence shown here is derived from an EMBL/GenBank/DDBJ whole genome shotgun (WGS) entry which is preliminary data.</text>
</comment>
<protein>
    <recommendedName>
        <fullName evidence="3">Ubiquinone biosynthesis protein COQ4</fullName>
    </recommendedName>
</protein>
<dbReference type="EMBL" id="BMZD01000003">
    <property type="protein sequence ID" value="GGZ94847.1"/>
    <property type="molecule type" value="Genomic_DNA"/>
</dbReference>
<dbReference type="AlphaFoldDB" id="A0A918REE9"/>
<dbReference type="Proteomes" id="UP000634139">
    <property type="component" value="Unassembled WGS sequence"/>
</dbReference>
<evidence type="ECO:0000313" key="1">
    <source>
        <dbReference type="EMBL" id="GGZ94847.1"/>
    </source>
</evidence>
<dbReference type="InterPro" id="IPR007715">
    <property type="entry name" value="Coq4"/>
</dbReference>
<evidence type="ECO:0000313" key="2">
    <source>
        <dbReference type="Proteomes" id="UP000634139"/>
    </source>
</evidence>
<dbReference type="GO" id="GO:0006744">
    <property type="term" value="P:ubiquinone biosynthetic process"/>
    <property type="evidence" value="ECO:0007669"/>
    <property type="project" value="InterPro"/>
</dbReference>
<gene>
    <name evidence="1" type="ORF">GCM10011617_13390</name>
</gene>
<sequence length="274" mass="31160">MSPVLDTVAGTSPAADLPVMDPARPALRYDFAKAWRHFKELVKDKENTAEVAPIFEALPWRQGYDAAKAFLATEQGQRLRATEPFLPTLLDDHDTLRKLPKGSLAHVYCDFMEREGLTAHGLVEDLAKYRRADQYYSDQVEWYFNRMRDTHDLQHVLSGYGRDALGEQCVLAFTYGQQPALAHLFLGYAGALEIRKRIKSKAPILRAVRKAQRMGNTCRRIIEQPIRELLAMPYEEARKAVGITTPHYYQAVHSQWRSEGIDPYDLLAAVKKAA</sequence>
<accession>A0A918REE9</accession>
<organism evidence="1 2">
    <name type="scientific">Novosphingobium arvoryzae</name>
    <dbReference type="NCBI Taxonomy" id="1256514"/>
    <lineage>
        <taxon>Bacteria</taxon>
        <taxon>Pseudomonadati</taxon>
        <taxon>Pseudomonadota</taxon>
        <taxon>Alphaproteobacteria</taxon>
        <taxon>Sphingomonadales</taxon>
        <taxon>Sphingomonadaceae</taxon>
        <taxon>Novosphingobium</taxon>
    </lineage>
</organism>
<reference evidence="1" key="2">
    <citation type="submission" date="2020-09" db="EMBL/GenBank/DDBJ databases">
        <authorList>
            <person name="Sun Q."/>
            <person name="Kim S."/>
        </authorList>
    </citation>
    <scope>NUCLEOTIDE SEQUENCE</scope>
    <source>
        <strain evidence="1">KCTC 32422</strain>
    </source>
</reference>
<name>A0A918REE9_9SPHN</name>